<dbReference type="NCBIfam" id="TIGR01484">
    <property type="entry name" value="HAD-SF-IIB"/>
    <property type="match status" value="1"/>
</dbReference>
<dbReference type="SUPFAM" id="SSF56784">
    <property type="entry name" value="HAD-like"/>
    <property type="match status" value="1"/>
</dbReference>
<dbReference type="InterPro" id="IPR023214">
    <property type="entry name" value="HAD_sf"/>
</dbReference>
<dbReference type="SFLD" id="SFLDG01140">
    <property type="entry name" value="C2.B:_Phosphomannomutase_and_P"/>
    <property type="match status" value="1"/>
</dbReference>
<organism evidence="1 2">
    <name type="scientific">Persicobacter psychrovividus</name>
    <dbReference type="NCBI Taxonomy" id="387638"/>
    <lineage>
        <taxon>Bacteria</taxon>
        <taxon>Pseudomonadati</taxon>
        <taxon>Bacteroidota</taxon>
        <taxon>Cytophagia</taxon>
        <taxon>Cytophagales</taxon>
        <taxon>Persicobacteraceae</taxon>
        <taxon>Persicobacter</taxon>
    </lineage>
</organism>
<dbReference type="PANTHER" id="PTHR10000">
    <property type="entry name" value="PHOSPHOSERINE PHOSPHATASE"/>
    <property type="match status" value="1"/>
</dbReference>
<accession>A0ABM7VIQ5</accession>
<evidence type="ECO:0000313" key="2">
    <source>
        <dbReference type="Proteomes" id="UP001354989"/>
    </source>
</evidence>
<dbReference type="InterPro" id="IPR036412">
    <property type="entry name" value="HAD-like_sf"/>
</dbReference>
<proteinExistence type="predicted"/>
<protein>
    <submittedName>
        <fullName evidence="1">Haloacid dehalogenase</fullName>
    </submittedName>
</protein>
<dbReference type="NCBIfam" id="TIGR00099">
    <property type="entry name" value="Cof-subfamily"/>
    <property type="match status" value="1"/>
</dbReference>
<dbReference type="Proteomes" id="UP001354989">
    <property type="component" value="Plasmid pPP1"/>
</dbReference>
<geneLocation type="plasmid" evidence="1 2">
    <name>pPP1</name>
</geneLocation>
<dbReference type="InterPro" id="IPR006379">
    <property type="entry name" value="HAD-SF_hydro_IIB"/>
</dbReference>
<keyword evidence="2" id="KW-1185">Reference proteome</keyword>
<dbReference type="PANTHER" id="PTHR10000:SF8">
    <property type="entry name" value="HAD SUPERFAMILY HYDROLASE-LIKE, TYPE 3"/>
    <property type="match status" value="1"/>
</dbReference>
<reference evidence="1 2" key="1">
    <citation type="submission" date="2021-12" db="EMBL/GenBank/DDBJ databases">
        <title>Genome sequencing of bacteria with rrn-lacking chromosome and rrn-plasmid.</title>
        <authorList>
            <person name="Anda M."/>
            <person name="Iwasaki W."/>
        </authorList>
    </citation>
    <scope>NUCLEOTIDE SEQUENCE [LARGE SCALE GENOMIC DNA]</scope>
    <source>
        <strain evidence="1 2">NBRC 101262</strain>
        <plasmid evidence="1 2">pPP1</plasmid>
    </source>
</reference>
<dbReference type="Gene3D" id="3.40.50.1000">
    <property type="entry name" value="HAD superfamily/HAD-like"/>
    <property type="match status" value="1"/>
</dbReference>
<dbReference type="Pfam" id="PF08282">
    <property type="entry name" value="Hydrolase_3"/>
    <property type="match status" value="1"/>
</dbReference>
<dbReference type="EMBL" id="AP025293">
    <property type="protein sequence ID" value="BDD00858.1"/>
    <property type="molecule type" value="Genomic_DNA"/>
</dbReference>
<name>A0ABM7VIQ5_9BACT</name>
<keyword evidence="1" id="KW-0614">Plasmid</keyword>
<dbReference type="Gene3D" id="3.30.1240.10">
    <property type="match status" value="1"/>
</dbReference>
<dbReference type="CDD" id="cd07516">
    <property type="entry name" value="HAD_Pase"/>
    <property type="match status" value="1"/>
</dbReference>
<sequence length="270" mass="29921">MKMQGKYKMLVLDMDDTLLNDEHQISVVNHEKLMEAQRAGLRVVLASGRPTPAMLQYGRDLKLGKYQSHLVAYNGGVILDMANEQEVFAQQLTVAQIHQLYDYAQEAGLNIMTYTATDIITPNHCQYVTVEQELTNMRVHVVEDFKAFVQQPAVKCIIVGEPDRLKATAPLLRMAHPDKSVAISKPFFLEVTQQGIDKAASIDRLAKSLNIGAEEVIAVGNAGNDLSMVEYAGLGVWVENVDPALRDRADVIVASNNDHGVAEVIDRFVF</sequence>
<gene>
    <name evidence="1" type="ORF">PEPS_31380</name>
</gene>
<dbReference type="InterPro" id="IPR000150">
    <property type="entry name" value="Cof"/>
</dbReference>
<dbReference type="SFLD" id="SFLDS00003">
    <property type="entry name" value="Haloacid_Dehalogenase"/>
    <property type="match status" value="1"/>
</dbReference>
<evidence type="ECO:0000313" key="1">
    <source>
        <dbReference type="EMBL" id="BDD00858.1"/>
    </source>
</evidence>